<evidence type="ECO:0000256" key="1">
    <source>
        <dbReference type="ARBA" id="ARBA00002274"/>
    </source>
</evidence>
<keyword evidence="9 13" id="KW-0418">Kinase</keyword>
<comment type="caution">
    <text evidence="14">The sequence shown here is derived from an EMBL/GenBank/DDBJ whole genome shotgun (WGS) entry which is preliminary data.</text>
</comment>
<evidence type="ECO:0000256" key="2">
    <source>
        <dbReference type="ARBA" id="ARBA00004870"/>
    </source>
</evidence>
<protein>
    <recommendedName>
        <fullName evidence="4 13">Tetraacyldisaccharide 4'-kinase</fullName>
        <ecNumber evidence="3 13">2.7.1.130</ecNumber>
    </recommendedName>
    <alternativeName>
        <fullName evidence="12 13">Lipid A 4'-kinase</fullName>
    </alternativeName>
</protein>
<dbReference type="EMBL" id="JAHESF010000009">
    <property type="protein sequence ID" value="MBT1697384.1"/>
    <property type="molecule type" value="Genomic_DNA"/>
</dbReference>
<keyword evidence="7 13" id="KW-0808">Transferase</keyword>
<dbReference type="SUPFAM" id="SSF52540">
    <property type="entry name" value="P-loop containing nucleoside triphosphate hydrolases"/>
    <property type="match status" value="1"/>
</dbReference>
<evidence type="ECO:0000256" key="6">
    <source>
        <dbReference type="ARBA" id="ARBA00022556"/>
    </source>
</evidence>
<name>A0AAP2DKW2_9BACT</name>
<dbReference type="PANTHER" id="PTHR42724">
    <property type="entry name" value="TETRAACYLDISACCHARIDE 4'-KINASE"/>
    <property type="match status" value="1"/>
</dbReference>
<comment type="pathway">
    <text evidence="2 13">Glycolipid biosynthesis; lipid IV(A) biosynthesis; lipid IV(A) from (3R)-3-hydroxytetradecanoyl-[acyl-carrier-protein] and UDP-N-acetyl-alpha-D-glucosamine: step 6/6.</text>
</comment>
<evidence type="ECO:0000256" key="7">
    <source>
        <dbReference type="ARBA" id="ARBA00022679"/>
    </source>
</evidence>
<dbReference type="NCBIfam" id="TIGR00682">
    <property type="entry name" value="lpxK"/>
    <property type="match status" value="1"/>
</dbReference>
<dbReference type="GO" id="GO:0009029">
    <property type="term" value="F:lipid-A 4'-kinase activity"/>
    <property type="evidence" value="ECO:0007669"/>
    <property type="project" value="UniProtKB-UniRule"/>
</dbReference>
<dbReference type="Pfam" id="PF02606">
    <property type="entry name" value="LpxK"/>
    <property type="match status" value="1"/>
</dbReference>
<evidence type="ECO:0000256" key="9">
    <source>
        <dbReference type="ARBA" id="ARBA00022777"/>
    </source>
</evidence>
<reference evidence="14 15" key="1">
    <citation type="submission" date="2021-05" db="EMBL/GenBank/DDBJ databases">
        <title>A Polyphasic approach of four new species of the genus Ohtaekwangia: Ohtaekwangia histidinii sp. nov., Ohtaekwangia cretensis sp. nov., Ohtaekwangia indiensis sp. nov., Ohtaekwangia reichenbachii sp. nov. from diverse environment.</title>
        <authorList>
            <person name="Octaviana S."/>
        </authorList>
    </citation>
    <scope>NUCLEOTIDE SEQUENCE [LARGE SCALE GENOMIC DNA]</scope>
    <source>
        <strain evidence="14 15">PWU4</strain>
    </source>
</reference>
<proteinExistence type="inferred from homology"/>
<dbReference type="GO" id="GO:0005524">
    <property type="term" value="F:ATP binding"/>
    <property type="evidence" value="ECO:0007669"/>
    <property type="project" value="UniProtKB-UniRule"/>
</dbReference>
<dbReference type="GO" id="GO:0005886">
    <property type="term" value="C:plasma membrane"/>
    <property type="evidence" value="ECO:0007669"/>
    <property type="project" value="TreeGrafter"/>
</dbReference>
<evidence type="ECO:0000313" key="14">
    <source>
        <dbReference type="EMBL" id="MBT1697384.1"/>
    </source>
</evidence>
<dbReference type="InterPro" id="IPR027417">
    <property type="entry name" value="P-loop_NTPase"/>
</dbReference>
<dbReference type="EC" id="2.7.1.130" evidence="3 13"/>
<comment type="catalytic activity">
    <reaction evidence="13">
        <text>a lipid A disaccharide + ATP = a lipid IVA + ADP + H(+)</text>
        <dbReference type="Rhea" id="RHEA:67840"/>
        <dbReference type="ChEBI" id="CHEBI:15378"/>
        <dbReference type="ChEBI" id="CHEBI:30616"/>
        <dbReference type="ChEBI" id="CHEBI:176343"/>
        <dbReference type="ChEBI" id="CHEBI:176425"/>
        <dbReference type="ChEBI" id="CHEBI:456216"/>
        <dbReference type="EC" id="2.7.1.130"/>
    </reaction>
</comment>
<keyword evidence="15" id="KW-1185">Reference proteome</keyword>
<evidence type="ECO:0000256" key="12">
    <source>
        <dbReference type="ARBA" id="ARBA00029757"/>
    </source>
</evidence>
<evidence type="ECO:0000256" key="3">
    <source>
        <dbReference type="ARBA" id="ARBA00012071"/>
    </source>
</evidence>
<evidence type="ECO:0000256" key="13">
    <source>
        <dbReference type="HAMAP-Rule" id="MF_00409"/>
    </source>
</evidence>
<keyword evidence="8 13" id="KW-0547">Nucleotide-binding</keyword>
<dbReference type="HAMAP" id="MF_00409">
    <property type="entry name" value="LpxK"/>
    <property type="match status" value="1"/>
</dbReference>
<evidence type="ECO:0000256" key="8">
    <source>
        <dbReference type="ARBA" id="ARBA00022741"/>
    </source>
</evidence>
<keyword evidence="5 13" id="KW-0444">Lipid biosynthesis</keyword>
<dbReference type="PANTHER" id="PTHR42724:SF1">
    <property type="entry name" value="TETRAACYLDISACCHARIDE 4'-KINASE, MITOCHONDRIAL-RELATED"/>
    <property type="match status" value="1"/>
</dbReference>
<feature type="binding site" evidence="13">
    <location>
        <begin position="50"/>
        <end position="57"/>
    </location>
    <ligand>
        <name>ATP</name>
        <dbReference type="ChEBI" id="CHEBI:30616"/>
    </ligand>
</feature>
<dbReference type="GO" id="GO:0009244">
    <property type="term" value="P:lipopolysaccharide core region biosynthetic process"/>
    <property type="evidence" value="ECO:0007669"/>
    <property type="project" value="TreeGrafter"/>
</dbReference>
<evidence type="ECO:0000256" key="10">
    <source>
        <dbReference type="ARBA" id="ARBA00022840"/>
    </source>
</evidence>
<keyword evidence="6 13" id="KW-0441">Lipid A biosynthesis</keyword>
<evidence type="ECO:0000313" key="15">
    <source>
        <dbReference type="Proteomes" id="UP001319200"/>
    </source>
</evidence>
<keyword evidence="10 13" id="KW-0067">ATP-binding</keyword>
<organism evidence="14 15">
    <name type="scientific">Chryseosolibacter histidini</name>
    <dbReference type="NCBI Taxonomy" id="2782349"/>
    <lineage>
        <taxon>Bacteria</taxon>
        <taxon>Pseudomonadati</taxon>
        <taxon>Bacteroidota</taxon>
        <taxon>Cytophagia</taxon>
        <taxon>Cytophagales</taxon>
        <taxon>Chryseotaleaceae</taxon>
        <taxon>Chryseosolibacter</taxon>
    </lineage>
</organism>
<comment type="similarity">
    <text evidence="13">Belongs to the LpxK family.</text>
</comment>
<accession>A0AAP2DKW2</accession>
<sequence length="346" mass="38738">MMVLKILSILLFPFAVIYDAITSIRNRLYDMGYKPSASFEVPLISVGNLAVGGTGKTPMIEHLIRLLKPNYKVATLSRGYGRTTKGVRVANAADNASTLGDEPYQFFKKFGNEVVVTVGEERALAVPYVVDQQPDTAVVLLDDAYQHRQVKPAFQILLTDHRRPFYNDLLLPSGRLRESSFGARRADVIVVTKCPPELSSEAMMAIEKKIRKYSDKPVFFTSIRYGNVIPLEGSAKAAADKVVLVSGIAHAEPLAAFVGRNYTMVKHLEFADHHVYTEKDLKMIVAEAQAHQAMVITTEKDAVKMETEQFREFLVQVPFFYLPIEIEFLKNGKDFDEMVLNVITNA</sequence>
<evidence type="ECO:0000256" key="5">
    <source>
        <dbReference type="ARBA" id="ARBA00022516"/>
    </source>
</evidence>
<gene>
    <name evidence="13 14" type="primary">lpxK</name>
    <name evidence="14" type="ORF">KK083_10890</name>
</gene>
<evidence type="ECO:0000256" key="4">
    <source>
        <dbReference type="ARBA" id="ARBA00016436"/>
    </source>
</evidence>
<evidence type="ECO:0000256" key="11">
    <source>
        <dbReference type="ARBA" id="ARBA00023098"/>
    </source>
</evidence>
<dbReference type="AlphaFoldDB" id="A0AAP2DKW2"/>
<dbReference type="Proteomes" id="UP001319200">
    <property type="component" value="Unassembled WGS sequence"/>
</dbReference>
<keyword evidence="11 13" id="KW-0443">Lipid metabolism</keyword>
<comment type="function">
    <text evidence="1 13">Transfers the gamma-phosphate of ATP to the 4'-position of a tetraacyldisaccharide 1-phosphate intermediate (termed DS-1-P) to form tetraacyldisaccharide 1,4'-bis-phosphate (lipid IVA).</text>
</comment>
<dbReference type="GO" id="GO:0009245">
    <property type="term" value="P:lipid A biosynthetic process"/>
    <property type="evidence" value="ECO:0007669"/>
    <property type="project" value="UniProtKB-UniRule"/>
</dbReference>
<dbReference type="InterPro" id="IPR003758">
    <property type="entry name" value="LpxK"/>
</dbReference>